<dbReference type="RefSeq" id="WP_262066588.1">
    <property type="nucleotide sequence ID" value="NZ_JAMXOD010000014.1"/>
</dbReference>
<dbReference type="Proteomes" id="UP001523566">
    <property type="component" value="Unassembled WGS sequence"/>
</dbReference>
<reference evidence="1 2" key="1">
    <citation type="journal article" date="2022" name="Genome Biol. Evol.">
        <title>Host diet, physiology and behaviors set the stage for Lachnospiraceae cladogenesis.</title>
        <authorList>
            <person name="Vera-Ponce De Leon A."/>
            <person name="Schneider M."/>
            <person name="Jahnes B.C."/>
            <person name="Sadowski V."/>
            <person name="Camuy-Velez L.A."/>
            <person name="Duan J."/>
            <person name="Sabree Z.L."/>
        </authorList>
    </citation>
    <scope>NUCLEOTIDE SEQUENCE [LARGE SCALE GENOMIC DNA]</scope>
    <source>
        <strain evidence="1 2">PAL113</strain>
    </source>
</reference>
<dbReference type="SUPFAM" id="SSF56112">
    <property type="entry name" value="Protein kinase-like (PK-like)"/>
    <property type="match status" value="1"/>
</dbReference>
<sequence>MKGYEVLRFISHNQSIHQISDYVEGSTLELWLQYNDILGKEQLYKWVNGLIRQIVLFHKYSKKSAYTYVSPYCILISKNGEAHLVNLEAKENQEIQARLTQTRVIRNFFPISEKVNTPLQRDFYSLGRTIQYILSMVEVEELSRKEEKEISRLVRKCLKYQNVYPGLQHTSPEEPNILREILAIAAVFMLLVCLLL</sequence>
<evidence type="ECO:0008006" key="3">
    <source>
        <dbReference type="Google" id="ProtNLM"/>
    </source>
</evidence>
<name>A0ABT1ED75_9FIRM</name>
<dbReference type="EMBL" id="JAMZFW010000014">
    <property type="protein sequence ID" value="MCP1102801.1"/>
    <property type="molecule type" value="Genomic_DNA"/>
</dbReference>
<organism evidence="1 2">
    <name type="scientific">Aequitasia blattaphilus</name>
    <dbReference type="NCBI Taxonomy" id="2949332"/>
    <lineage>
        <taxon>Bacteria</taxon>
        <taxon>Bacillati</taxon>
        <taxon>Bacillota</taxon>
        <taxon>Clostridia</taxon>
        <taxon>Lachnospirales</taxon>
        <taxon>Lachnospiraceae</taxon>
        <taxon>Aequitasia</taxon>
    </lineage>
</organism>
<dbReference type="InterPro" id="IPR011009">
    <property type="entry name" value="Kinase-like_dom_sf"/>
</dbReference>
<keyword evidence="2" id="KW-1185">Reference proteome</keyword>
<protein>
    <recommendedName>
        <fullName evidence="3">Protein kinase domain-containing protein</fullName>
    </recommendedName>
</protein>
<comment type="caution">
    <text evidence="1">The sequence shown here is derived from an EMBL/GenBank/DDBJ whole genome shotgun (WGS) entry which is preliminary data.</text>
</comment>
<evidence type="ECO:0000313" key="2">
    <source>
        <dbReference type="Proteomes" id="UP001523566"/>
    </source>
</evidence>
<evidence type="ECO:0000313" key="1">
    <source>
        <dbReference type="EMBL" id="MCP1102801.1"/>
    </source>
</evidence>
<accession>A0ABT1ED75</accession>
<proteinExistence type="predicted"/>
<gene>
    <name evidence="1" type="ORF">NK125_10270</name>
</gene>